<dbReference type="SUPFAM" id="SSF47781">
    <property type="entry name" value="RuvA domain 2-like"/>
    <property type="match status" value="1"/>
</dbReference>
<organism evidence="4">
    <name type="scientific">marine sediment metagenome</name>
    <dbReference type="NCBI Taxonomy" id="412755"/>
    <lineage>
        <taxon>unclassified sequences</taxon>
        <taxon>metagenomes</taxon>
        <taxon>ecological metagenomes</taxon>
    </lineage>
</organism>
<feature type="non-terminal residue" evidence="4">
    <location>
        <position position="1"/>
    </location>
</feature>
<dbReference type="AlphaFoldDB" id="A0A0F9B344"/>
<evidence type="ECO:0000256" key="1">
    <source>
        <dbReference type="ARBA" id="ARBA00022763"/>
    </source>
</evidence>
<dbReference type="Gene3D" id="1.10.150.20">
    <property type="entry name" value="5' to 3' exonuclease, C-terminal subdomain"/>
    <property type="match status" value="1"/>
</dbReference>
<keyword evidence="1" id="KW-0227">DNA damage</keyword>
<name>A0A0F9B344_9ZZZZ</name>
<accession>A0A0F9B344</accession>
<reference evidence="4" key="1">
    <citation type="journal article" date="2015" name="Nature">
        <title>Complex archaea that bridge the gap between prokaryotes and eukaryotes.</title>
        <authorList>
            <person name="Spang A."/>
            <person name="Saw J.H."/>
            <person name="Jorgensen S.L."/>
            <person name="Zaremba-Niedzwiedzka K."/>
            <person name="Martijn J."/>
            <person name="Lind A.E."/>
            <person name="van Eijk R."/>
            <person name="Schleper C."/>
            <person name="Guy L."/>
            <person name="Ettema T.J."/>
        </authorList>
    </citation>
    <scope>NUCLEOTIDE SEQUENCE</scope>
</reference>
<dbReference type="Pfam" id="PF12826">
    <property type="entry name" value="HHH_2"/>
    <property type="match status" value="1"/>
</dbReference>
<comment type="caution">
    <text evidence="4">The sequence shown here is derived from an EMBL/GenBank/DDBJ whole genome shotgun (WGS) entry which is preliminary data.</text>
</comment>
<feature type="domain" description="DisA/LigA helix-hairpin-helix motif" evidence="3">
    <location>
        <begin position="30"/>
        <end position="74"/>
    </location>
</feature>
<sequence>SNLAFDKSQAIFAASIIKPTLVRRIANELPGIGWERSVAVAAKFSSVAAMMSATQKDWTEIEGIGSKIAKEVKRALSGWGEHAV</sequence>
<dbReference type="GO" id="GO:0006281">
    <property type="term" value="P:DNA repair"/>
    <property type="evidence" value="ECO:0007669"/>
    <property type="project" value="UniProtKB-KW"/>
</dbReference>
<proteinExistence type="predicted"/>
<keyword evidence="2" id="KW-0234">DNA repair</keyword>
<evidence type="ECO:0000259" key="3">
    <source>
        <dbReference type="Pfam" id="PF12826"/>
    </source>
</evidence>
<evidence type="ECO:0000313" key="4">
    <source>
        <dbReference type="EMBL" id="KKK85044.1"/>
    </source>
</evidence>
<dbReference type="InterPro" id="IPR010994">
    <property type="entry name" value="RuvA_2-like"/>
</dbReference>
<evidence type="ECO:0000256" key="2">
    <source>
        <dbReference type="ARBA" id="ARBA00023204"/>
    </source>
</evidence>
<dbReference type="EMBL" id="LAZR01051491">
    <property type="protein sequence ID" value="KKK85044.1"/>
    <property type="molecule type" value="Genomic_DNA"/>
</dbReference>
<dbReference type="InterPro" id="IPR041663">
    <property type="entry name" value="DisA/LigA_HHH"/>
</dbReference>
<protein>
    <recommendedName>
        <fullName evidence="3">DisA/LigA helix-hairpin-helix motif domain-containing protein</fullName>
    </recommendedName>
</protein>
<gene>
    <name evidence="4" type="ORF">LCGC14_2777270</name>
</gene>